<dbReference type="Pfam" id="PF12161">
    <property type="entry name" value="HsdM_N"/>
    <property type="match status" value="1"/>
</dbReference>
<dbReference type="PRINTS" id="PR00507">
    <property type="entry name" value="N12N6MTFRASE"/>
</dbReference>
<evidence type="ECO:0000259" key="9">
    <source>
        <dbReference type="Pfam" id="PF02384"/>
    </source>
</evidence>
<protein>
    <recommendedName>
        <fullName evidence="2">site-specific DNA-methyltransferase (adenine-specific)</fullName>
        <ecNumber evidence="2">2.1.1.72</ecNumber>
    </recommendedName>
</protein>
<keyword evidence="4" id="KW-0808">Transferase</keyword>
<dbReference type="GO" id="GO:0003677">
    <property type="term" value="F:DNA binding"/>
    <property type="evidence" value="ECO:0007669"/>
    <property type="project" value="UniProtKB-KW"/>
</dbReference>
<dbReference type="GO" id="GO:0009007">
    <property type="term" value="F:site-specific DNA-methyltransferase (adenine-specific) activity"/>
    <property type="evidence" value="ECO:0007669"/>
    <property type="project" value="UniProtKB-EC"/>
</dbReference>
<dbReference type="PROSITE" id="PS00092">
    <property type="entry name" value="N6_MTASE"/>
    <property type="match status" value="1"/>
</dbReference>
<dbReference type="InterPro" id="IPR051537">
    <property type="entry name" value="DNA_Adenine_Mtase"/>
</dbReference>
<gene>
    <name evidence="11" type="ORF">PMPD1_0600</name>
</gene>
<dbReference type="SUPFAM" id="SSF53335">
    <property type="entry name" value="S-adenosyl-L-methionine-dependent methyltransferases"/>
    <property type="match status" value="1"/>
</dbReference>
<dbReference type="Gene3D" id="3.90.220.20">
    <property type="entry name" value="DNA methylase specificity domains"/>
    <property type="match status" value="1"/>
</dbReference>
<dbReference type="InterPro" id="IPR002052">
    <property type="entry name" value="DNA_methylase_N6_adenine_CS"/>
</dbReference>
<dbReference type="Pfam" id="PF02384">
    <property type="entry name" value="N6_Mtase"/>
    <property type="match status" value="1"/>
</dbReference>
<evidence type="ECO:0000256" key="3">
    <source>
        <dbReference type="ARBA" id="ARBA00022603"/>
    </source>
</evidence>
<dbReference type="PANTHER" id="PTHR42933">
    <property type="entry name" value="SLR6095 PROTEIN"/>
    <property type="match status" value="1"/>
</dbReference>
<dbReference type="GO" id="GO:0009307">
    <property type="term" value="P:DNA restriction-modification system"/>
    <property type="evidence" value="ECO:0007669"/>
    <property type="project" value="UniProtKB-KW"/>
</dbReference>
<dbReference type="AlphaFoldDB" id="A0A6M8U7S1"/>
<dbReference type="InterPro" id="IPR003356">
    <property type="entry name" value="DNA_methylase_A-5"/>
</dbReference>
<comment type="similarity">
    <text evidence="1">Belongs to the N(4)/N(6)-methyltransferase family.</text>
</comment>
<evidence type="ECO:0000256" key="2">
    <source>
        <dbReference type="ARBA" id="ARBA00011900"/>
    </source>
</evidence>
<keyword evidence="6" id="KW-0680">Restriction system</keyword>
<organism evidence="11 12">
    <name type="scientific">Paramixta manurensis</name>
    <dbReference type="NCBI Taxonomy" id="2740817"/>
    <lineage>
        <taxon>Bacteria</taxon>
        <taxon>Pseudomonadati</taxon>
        <taxon>Pseudomonadota</taxon>
        <taxon>Gammaproteobacteria</taxon>
        <taxon>Enterobacterales</taxon>
        <taxon>Erwiniaceae</taxon>
        <taxon>Paramixta</taxon>
    </lineage>
</organism>
<name>A0A6M8U7S1_9GAMM</name>
<dbReference type="GO" id="GO:0008170">
    <property type="term" value="F:N-methyltransferase activity"/>
    <property type="evidence" value="ECO:0007669"/>
    <property type="project" value="InterPro"/>
</dbReference>
<evidence type="ECO:0000259" key="10">
    <source>
        <dbReference type="Pfam" id="PF12161"/>
    </source>
</evidence>
<dbReference type="PANTHER" id="PTHR42933:SF3">
    <property type="entry name" value="TYPE I RESTRICTION ENZYME MJAVIII METHYLASE SUBUNIT"/>
    <property type="match status" value="1"/>
</dbReference>
<evidence type="ECO:0000313" key="12">
    <source>
        <dbReference type="Proteomes" id="UP000505325"/>
    </source>
</evidence>
<keyword evidence="3 11" id="KW-0489">Methyltransferase</keyword>
<dbReference type="Gene3D" id="3.40.50.150">
    <property type="entry name" value="Vaccinia Virus protein VP39"/>
    <property type="match status" value="1"/>
</dbReference>
<evidence type="ECO:0000256" key="8">
    <source>
        <dbReference type="ARBA" id="ARBA00047942"/>
    </source>
</evidence>
<dbReference type="InterPro" id="IPR022749">
    <property type="entry name" value="D12N6_MeTrfase_N"/>
</dbReference>
<comment type="catalytic activity">
    <reaction evidence="8">
        <text>a 2'-deoxyadenosine in DNA + S-adenosyl-L-methionine = an N(6)-methyl-2'-deoxyadenosine in DNA + S-adenosyl-L-homocysteine + H(+)</text>
        <dbReference type="Rhea" id="RHEA:15197"/>
        <dbReference type="Rhea" id="RHEA-COMP:12418"/>
        <dbReference type="Rhea" id="RHEA-COMP:12419"/>
        <dbReference type="ChEBI" id="CHEBI:15378"/>
        <dbReference type="ChEBI" id="CHEBI:57856"/>
        <dbReference type="ChEBI" id="CHEBI:59789"/>
        <dbReference type="ChEBI" id="CHEBI:90615"/>
        <dbReference type="ChEBI" id="CHEBI:90616"/>
        <dbReference type="EC" id="2.1.1.72"/>
    </reaction>
</comment>
<dbReference type="GO" id="GO:0032259">
    <property type="term" value="P:methylation"/>
    <property type="evidence" value="ECO:0007669"/>
    <property type="project" value="UniProtKB-KW"/>
</dbReference>
<evidence type="ECO:0000256" key="4">
    <source>
        <dbReference type="ARBA" id="ARBA00022679"/>
    </source>
</evidence>
<evidence type="ECO:0000256" key="6">
    <source>
        <dbReference type="ARBA" id="ARBA00022747"/>
    </source>
</evidence>
<accession>A0A6M8U7S1</accession>
<dbReference type="InterPro" id="IPR044946">
    <property type="entry name" value="Restrct_endonuc_typeI_TRD_sf"/>
</dbReference>
<keyword evidence="7" id="KW-0238">DNA-binding</keyword>
<dbReference type="REBASE" id="392191">
    <property type="entry name" value="M.EbaPD1ORF600P"/>
</dbReference>
<reference evidence="11 12" key="1">
    <citation type="submission" date="2020-06" db="EMBL/GenBank/DDBJ databases">
        <title>Genome sequence of Paramixta manurensis strain PD-1.</title>
        <authorList>
            <person name="Lee C.W."/>
            <person name="Kim J."/>
        </authorList>
    </citation>
    <scope>NUCLEOTIDE SEQUENCE [LARGE SCALE GENOMIC DNA]</scope>
    <source>
        <strain evidence="11 12">PD-1</strain>
    </source>
</reference>
<dbReference type="EMBL" id="CP054212">
    <property type="protein sequence ID" value="QKJ85574.1"/>
    <property type="molecule type" value="Genomic_DNA"/>
</dbReference>
<evidence type="ECO:0000256" key="1">
    <source>
        <dbReference type="ARBA" id="ARBA00006594"/>
    </source>
</evidence>
<evidence type="ECO:0000313" key="11">
    <source>
        <dbReference type="EMBL" id="QKJ85574.1"/>
    </source>
</evidence>
<evidence type="ECO:0000256" key="5">
    <source>
        <dbReference type="ARBA" id="ARBA00022691"/>
    </source>
</evidence>
<sequence>MSNTNFFQTAAFIWSIADLLRGDFKLPQYGRVILPFTLLRRLECILAPTKEAVVAEADKLKASPLPEEGREKFLLRATNGLSFFNTSPMDLSKMGQKDIKENLENYVQCFSKDAREIFEYLKFSELVGLLDDANLLFKIVKKFATTDLSPKAISNHEMGLVFEELIRRFAESSNETAGEHFTPRDIVRLTTSLVFKEDDEVLSKNGIIRTIYDPTVGTGGFLSSGMEYVHELNPNAVIRAFGQELNPESYAICKADMLIKGMDMSRIKLGDTLSNDQLPQDRFDYMLSNPPFGMDWKKIEGEINDEHQQKGFNGRFGPGLPRVSDGSLLFLLHLISKMRDSDIVDSSVSNGGRIGIILNGSPLFTGGAGSGESEIRRYILEADLLEGIVALPTDMFYNTGIATYVWILSNKKVTERQGKVQLIDGTNLCGKMRKSLGSKRNLMSEDDIKLITRIFGEFEVVDATSLKELGLEKAPEKKSNRDRQPITVKTEAPKTFASKILSNTDFGYRRLTIERPLRLSAQVTDEAITTLRFATKPLNAPMKRLYDEFAAQWQDDSYGNFADIEVEARAIIKSDFTDLKEKHIKDLLDSRMWLAQRELMHKAQQIQLALGAKAGGKELVSNDFNEFQLILNDAIGTLGVKLNAREKKQFISAITSKNHAAEPVVKEELKEIAQPLYGAFEYRGCVVLFEPDEDLRDSENVPLNSAIATSSLIENYFKSEVLPYSSDAWINASKRDDKDGDVGIVGYRINFKSYFQRDYSRDKLLQGSPIRFKEIVRLSDNGLYVLESFTGKIIEFSSLSEKRKMLNPTRFDFLHETLLPEFYNLFLQQEEGRDWLDSNFMSNSGVSRHIYISAWLNTRFSLPPIANQSKLIDFQSECEAVLTRVNLLKNSVFSNFQSSREQLLPYLSVASRYEQEFSSMLPTPLAILWELAESKFNERERCEAFIKFFEYLGIYLVSFIFGQSKPSKGTFYKRKKELSSITMGFGYNRLSEYKKKIDPSLGIENLVCCDEVINILHEATDLRNDISHRGLPSAAAVTKAKETVQRLNQAMQLEHREFFETTTLIKPIQAKFDGIGFLNEVEVLKGLGLNPSRTAQFKTSEPMISGELYLAHSDLTVNENIAVTKMFPLMVMREILPESDIMAFYFYSDLQEDKLRFVCPYPNVTTYTLLEQNTIIDNLE</sequence>
<feature type="domain" description="N6 adenine-specific DNA methyltransferase N-terminal" evidence="10">
    <location>
        <begin position="10"/>
        <end position="143"/>
    </location>
</feature>
<dbReference type="EC" id="2.1.1.72" evidence="2"/>
<evidence type="ECO:0000256" key="7">
    <source>
        <dbReference type="ARBA" id="ARBA00023125"/>
    </source>
</evidence>
<dbReference type="Proteomes" id="UP000505325">
    <property type="component" value="Chromosome"/>
</dbReference>
<keyword evidence="12" id="KW-1185">Reference proteome</keyword>
<dbReference type="KEGG" id="pmak:PMPD1_0600"/>
<dbReference type="InterPro" id="IPR029063">
    <property type="entry name" value="SAM-dependent_MTases_sf"/>
</dbReference>
<keyword evidence="5" id="KW-0949">S-adenosyl-L-methionine</keyword>
<feature type="domain" description="DNA methylase adenine-specific" evidence="9">
    <location>
        <begin position="155"/>
        <end position="465"/>
    </location>
</feature>
<proteinExistence type="inferred from homology"/>